<dbReference type="Pfam" id="PF19044">
    <property type="entry name" value="P-loop_TraG"/>
    <property type="match status" value="2"/>
</dbReference>
<organism evidence="2 3">
    <name type="scientific">Pseudomonas floridensis</name>
    <dbReference type="NCBI Taxonomy" id="1958950"/>
    <lineage>
        <taxon>Bacteria</taxon>
        <taxon>Pseudomonadati</taxon>
        <taxon>Pseudomonadota</taxon>
        <taxon>Gammaproteobacteria</taxon>
        <taxon>Pseudomonadales</taxon>
        <taxon>Pseudomonadaceae</taxon>
        <taxon>Pseudomonas</taxon>
    </lineage>
</organism>
<dbReference type="InterPro" id="IPR025955">
    <property type="entry name" value="TraC/Conjuga_ATPase"/>
</dbReference>
<protein>
    <submittedName>
        <fullName evidence="2">Type-IV secretion system protein TraC</fullName>
    </submittedName>
</protein>
<dbReference type="CDD" id="cd01127">
    <property type="entry name" value="TrwB_TraG_TraD_VirD4"/>
    <property type="match status" value="1"/>
</dbReference>
<evidence type="ECO:0000313" key="3">
    <source>
        <dbReference type="Proteomes" id="UP000192815"/>
    </source>
</evidence>
<dbReference type="RefSeq" id="WP_083182177.1">
    <property type="nucleotide sequence ID" value="NZ_CBCRZR010000007.1"/>
</dbReference>
<dbReference type="InterPro" id="IPR027417">
    <property type="entry name" value="P-loop_NTPase"/>
</dbReference>
<dbReference type="AlphaFoldDB" id="A0A1X0N8Y7"/>
<dbReference type="InterPro" id="IPR053155">
    <property type="entry name" value="F-pilin_assembly_TraC"/>
</dbReference>
<proteinExistence type="predicted"/>
<dbReference type="EMBL" id="MUIO01000021">
    <property type="protein sequence ID" value="ORC60229.1"/>
    <property type="molecule type" value="Genomic_DNA"/>
</dbReference>
<dbReference type="OrthoDB" id="9816422at2"/>
<name>A0A1X0N8Y7_9PSED</name>
<dbReference type="PANTHER" id="PTHR38467:SF1">
    <property type="entry name" value="CONJUGATIVE TRANSFER: ASSEMBLY"/>
    <property type="match status" value="1"/>
</dbReference>
<comment type="caution">
    <text evidence="2">The sequence shown here is derived from an EMBL/GenBank/DDBJ whole genome shotgun (WGS) entry which is preliminary data.</text>
</comment>
<dbReference type="Gene3D" id="3.40.50.300">
    <property type="entry name" value="P-loop containing nucleotide triphosphate hydrolases"/>
    <property type="match status" value="1"/>
</dbReference>
<dbReference type="Gene3D" id="1.10.8.730">
    <property type="match status" value="1"/>
</dbReference>
<dbReference type="STRING" id="1958950.BZK31_07905"/>
<evidence type="ECO:0000313" key="2">
    <source>
        <dbReference type="EMBL" id="ORC60229.1"/>
    </source>
</evidence>
<dbReference type="PANTHER" id="PTHR38467">
    <property type="match status" value="1"/>
</dbReference>
<dbReference type="InterPro" id="IPR043964">
    <property type="entry name" value="P-loop_TraG"/>
</dbReference>
<gene>
    <name evidence="2" type="ORF">BZK31_07905</name>
</gene>
<evidence type="ECO:0000259" key="1">
    <source>
        <dbReference type="Pfam" id="PF19044"/>
    </source>
</evidence>
<dbReference type="NCBIfam" id="TIGR02746">
    <property type="entry name" value="TraC-F-type"/>
    <property type="match status" value="1"/>
</dbReference>
<reference evidence="3" key="1">
    <citation type="submission" date="2017-02" db="EMBL/GenBank/DDBJ databases">
        <title>Pseudomonas floridae sp. nov., a novel pathogenic bacterial species isolated from tomato.</title>
        <authorList>
            <person name="Timilsina S."/>
            <person name="Vallad G.E."/>
            <person name="Jones J.B."/>
        </authorList>
    </citation>
    <scope>NUCLEOTIDE SEQUENCE [LARGE SCALE GENOMIC DNA]</scope>
    <source>
        <strain evidence="3">GEV388</strain>
    </source>
</reference>
<feature type="domain" description="TraG P-loop" evidence="1">
    <location>
        <begin position="448"/>
        <end position="527"/>
    </location>
</feature>
<dbReference type="SUPFAM" id="SSF52540">
    <property type="entry name" value="P-loop containing nucleoside triphosphate hydrolases"/>
    <property type="match status" value="1"/>
</dbReference>
<feature type="domain" description="TraG P-loop" evidence="1">
    <location>
        <begin position="580"/>
        <end position="802"/>
    </location>
</feature>
<keyword evidence="3" id="KW-1185">Reference proteome</keyword>
<sequence length="821" mass="92019">MLKALIRSTPRLSKLINGLAYEPNLYLFQLEGNRLGFAFLCSPLSGSNGDEGDRLKAGLTVDWPEKTTIQFSLICTENINEMKTGFLRLRRAFRESGRTDLPVETQALLEKVTNARADYFSDRTMRPVDSISGVRIREQSLVVSVTVPIANALPTQTEANAAKELFDGLRTSLDSCNLAAVPLTNDSYREIFSSILNQGPSASWREDPDMKADTDKPLNEQILDYNRSLDVKKDHLQIGEDCFVKTLSAKRFPDVMWQGDASQYLADILSQRGGIRGNCIINMTLYFPPQLETKDKLSKRRQWSINQSFGPMVHFVPVLRKTKEAYDTLFEDLDKGLPNVQATMTLVVFGRNREDLIQAASNAKSHFATQGFSLMEDKFCVLPVFVNSLPMCADPDAMKELFRFKTLSLTQALPLLPIYGDWKGTGTHVAPFISRNGQPVSFHLFDSDTNYNAMIAAQSGSGKSFATNYLITSYLSIGAKVWVIDVGLSYLKLSEAYKGDFARFDQESNLCLNPFELIEDYSEEEDVLVGLLSAMAAPTVPLIDFQTAGLKRHLTQCWETLGKKMIVDSIADSLLADPDPRIQDIGHQLFAFTSKGQYGRFFNGKNNLNFKNPFTVLELEELKGRQHLQQVVLLQLIYQIQQDMYLGERDRPKIVIIDEAWSLLSQGNVGEFIEHGYRRFRKYGGSAIVITQGVNDLYQNKVGQAIAENSAFTLLLGQKAEAIDAIQENKRLPLGEGGYRILKTVKSYKGHYSEIFMLTPRGAGIVRLTVDPYSILLYSTAPEDVQAIRNYTLTGVPQDEAILRVLRDRGVEYNSDPAEVA</sequence>
<dbReference type="Proteomes" id="UP000192815">
    <property type="component" value="Unassembled WGS sequence"/>
</dbReference>
<accession>A0A1X0N8Y7</accession>
<dbReference type="Pfam" id="PF11130">
    <property type="entry name" value="TraC_F_IV"/>
    <property type="match status" value="1"/>
</dbReference>
<dbReference type="InterPro" id="IPR014117">
    <property type="entry name" value="TraC-F-type"/>
</dbReference>